<reference evidence="3 4" key="1">
    <citation type="submission" date="2016-06" db="EMBL/GenBank/DDBJ databases">
        <title>Three novel species with peptidoglycan cell walls form the new genus Lacunisphaera gen. nov. in the family Opitutaceae of the verrucomicrobial subdivision 4.</title>
        <authorList>
            <person name="Rast P."/>
            <person name="Gloeckner I."/>
            <person name="Jogler M."/>
            <person name="Boedeker C."/>
            <person name="Jeske O."/>
            <person name="Wiegand S."/>
            <person name="Reinhardt R."/>
            <person name="Schumann P."/>
            <person name="Rohde M."/>
            <person name="Spring S."/>
            <person name="Gloeckner F.O."/>
            <person name="Jogler C."/>
        </authorList>
    </citation>
    <scope>NUCLEOTIDE SEQUENCE [LARGE SCALE GENOMIC DNA]</scope>
    <source>
        <strain evidence="3 4">IG16b</strain>
    </source>
</reference>
<dbReference type="InterPro" id="IPR050287">
    <property type="entry name" value="MTA/SAH_deaminase"/>
</dbReference>
<evidence type="ECO:0000256" key="1">
    <source>
        <dbReference type="ARBA" id="ARBA00022801"/>
    </source>
</evidence>
<dbReference type="STRING" id="1838286.Verru16b_01927"/>
<dbReference type="Gene3D" id="2.30.40.10">
    <property type="entry name" value="Urease, subunit C, domain 1"/>
    <property type="match status" value="1"/>
</dbReference>
<dbReference type="PANTHER" id="PTHR43794:SF11">
    <property type="entry name" value="AMIDOHYDROLASE-RELATED DOMAIN-CONTAINING PROTEIN"/>
    <property type="match status" value="1"/>
</dbReference>
<dbReference type="Pfam" id="PF01979">
    <property type="entry name" value="Amidohydro_1"/>
    <property type="match status" value="1"/>
</dbReference>
<evidence type="ECO:0000313" key="3">
    <source>
        <dbReference type="EMBL" id="AOS44858.1"/>
    </source>
</evidence>
<sequence>MPTLLVKNIGYLVTLDAARTVLRDAWLLAEDGFVTATGTGLPPAVAGAEVLDARGGIATPGLVNTHHHFYQTMARAYTPGNNLPLLPWLAHMNKLWRPFTADDLHLASKLAMAEMMLTGCTTTSDHHYVVPAGSGDNFAAQFRAAEELGVRFHCARGSMDVPSKLIGDWAIQTAEEIMADVVRLHRDFHDPKPGSFRQVFLAPCAATSCSGELLKLSAAYAREHGLGLHSHCGETVDEDVFSREKFGRRPVEYFADCGWDFEGVWYAHGIHFTDEEVAWLGARKIGVSHCPYANMRLGSGICRVTDLQRAGAKVGIGVDGSASNDSGHVLGELRQALMLCRVKYGAEAMSVMDALAIGTSGGAAILRRPDLGSLAPGKCADLAIWPAVDLFSSGCENPVDALLLCYARQVDSLVVGGRVRITQGRFTDLDLDGLIARHHARARQIHAALG</sequence>
<gene>
    <name evidence="3" type="ORF">Verru16b_01927</name>
</gene>
<dbReference type="InterPro" id="IPR032466">
    <property type="entry name" value="Metal_Hydrolase"/>
</dbReference>
<dbReference type="EMBL" id="CP016094">
    <property type="protein sequence ID" value="AOS44858.1"/>
    <property type="molecule type" value="Genomic_DNA"/>
</dbReference>
<dbReference type="Gene3D" id="3.20.20.140">
    <property type="entry name" value="Metal-dependent hydrolases"/>
    <property type="match status" value="1"/>
</dbReference>
<dbReference type="PATRIC" id="fig|1838286.3.peg.1939"/>
<dbReference type="SUPFAM" id="SSF51556">
    <property type="entry name" value="Metallo-dependent hydrolases"/>
    <property type="match status" value="1"/>
</dbReference>
<protein>
    <submittedName>
        <fullName evidence="3">8-oxoguanine deaminase</fullName>
        <ecNumber evidence="3">3.5.4.32</ecNumber>
    </submittedName>
</protein>
<keyword evidence="4" id="KW-1185">Reference proteome</keyword>
<proteinExistence type="predicted"/>
<dbReference type="CDD" id="cd01298">
    <property type="entry name" value="ATZ_TRZ_like"/>
    <property type="match status" value="1"/>
</dbReference>
<keyword evidence="1 3" id="KW-0378">Hydrolase</keyword>
<feature type="domain" description="Amidohydrolase-related" evidence="2">
    <location>
        <begin position="57"/>
        <end position="400"/>
    </location>
</feature>
<dbReference type="Proteomes" id="UP000095228">
    <property type="component" value="Chromosome"/>
</dbReference>
<dbReference type="InterPro" id="IPR011059">
    <property type="entry name" value="Metal-dep_hydrolase_composite"/>
</dbReference>
<evidence type="ECO:0000259" key="2">
    <source>
        <dbReference type="Pfam" id="PF01979"/>
    </source>
</evidence>
<dbReference type="SUPFAM" id="SSF51338">
    <property type="entry name" value="Composite domain of metallo-dependent hydrolases"/>
    <property type="match status" value="1"/>
</dbReference>
<evidence type="ECO:0000313" key="4">
    <source>
        <dbReference type="Proteomes" id="UP000095228"/>
    </source>
</evidence>
<organism evidence="3 4">
    <name type="scientific">Lacunisphaera limnophila</name>
    <dbReference type="NCBI Taxonomy" id="1838286"/>
    <lineage>
        <taxon>Bacteria</taxon>
        <taxon>Pseudomonadati</taxon>
        <taxon>Verrucomicrobiota</taxon>
        <taxon>Opitutia</taxon>
        <taxon>Opitutales</taxon>
        <taxon>Opitutaceae</taxon>
        <taxon>Lacunisphaera</taxon>
    </lineage>
</organism>
<dbReference type="EC" id="3.5.4.32" evidence="3"/>
<dbReference type="PANTHER" id="PTHR43794">
    <property type="entry name" value="AMINOHYDROLASE SSNA-RELATED"/>
    <property type="match status" value="1"/>
</dbReference>
<dbReference type="GO" id="GO:0102127">
    <property type="term" value="F:8-oxoguanine deaminase activity"/>
    <property type="evidence" value="ECO:0007669"/>
    <property type="project" value="UniProtKB-EC"/>
</dbReference>
<dbReference type="KEGG" id="obg:Verru16b_01927"/>
<dbReference type="InterPro" id="IPR006680">
    <property type="entry name" value="Amidohydro-rel"/>
</dbReference>
<dbReference type="AlphaFoldDB" id="A0A1D8AVC7"/>
<accession>A0A1D8AVC7</accession>
<name>A0A1D8AVC7_9BACT</name>
<dbReference type="RefSeq" id="WP_069962068.1">
    <property type="nucleotide sequence ID" value="NZ_CP016094.1"/>
</dbReference>
<dbReference type="OrthoDB" id="9807210at2"/>